<gene>
    <name evidence="1" type="ORF">GDO81_012798</name>
</gene>
<evidence type="ECO:0000313" key="1">
    <source>
        <dbReference type="EMBL" id="KAG8565310.1"/>
    </source>
</evidence>
<dbReference type="Proteomes" id="UP000824782">
    <property type="component" value="Unassembled WGS sequence"/>
</dbReference>
<proteinExistence type="predicted"/>
<sequence length="132" mass="14775">MITVDLRQSNSNLVSGFMQNGDFTFGTRYSICMFLLQKWRWHRGGASYHPPTCPLFCGESLNLQTVMSMSFYAGVTNTSEGLGAVCTRRTCLPLTLHSDTYTLRTRPTFITHVAYTKISGTVALGKETPFFL</sequence>
<dbReference type="EMBL" id="WNYA01000006">
    <property type="protein sequence ID" value="KAG8565310.1"/>
    <property type="molecule type" value="Genomic_DNA"/>
</dbReference>
<protein>
    <submittedName>
        <fullName evidence="1">Uncharacterized protein</fullName>
    </submittedName>
</protein>
<accession>A0AAV7B114</accession>
<comment type="caution">
    <text evidence="1">The sequence shown here is derived from an EMBL/GenBank/DDBJ whole genome shotgun (WGS) entry which is preliminary data.</text>
</comment>
<reference evidence="1" key="1">
    <citation type="thesis" date="2020" institute="ProQuest LLC" country="789 East Eisenhower Parkway, Ann Arbor, MI, USA">
        <title>Comparative Genomics and Chromosome Evolution.</title>
        <authorList>
            <person name="Mudd A.B."/>
        </authorList>
    </citation>
    <scope>NUCLEOTIDE SEQUENCE</scope>
    <source>
        <strain evidence="1">237g6f4</strain>
        <tissue evidence="1">Blood</tissue>
    </source>
</reference>
<dbReference type="AlphaFoldDB" id="A0AAV7B114"/>
<keyword evidence="2" id="KW-1185">Reference proteome</keyword>
<organism evidence="1 2">
    <name type="scientific">Engystomops pustulosus</name>
    <name type="common">Tungara frog</name>
    <name type="synonym">Physalaemus pustulosus</name>
    <dbReference type="NCBI Taxonomy" id="76066"/>
    <lineage>
        <taxon>Eukaryota</taxon>
        <taxon>Metazoa</taxon>
        <taxon>Chordata</taxon>
        <taxon>Craniata</taxon>
        <taxon>Vertebrata</taxon>
        <taxon>Euteleostomi</taxon>
        <taxon>Amphibia</taxon>
        <taxon>Batrachia</taxon>
        <taxon>Anura</taxon>
        <taxon>Neobatrachia</taxon>
        <taxon>Hyloidea</taxon>
        <taxon>Leptodactylidae</taxon>
        <taxon>Leiuperinae</taxon>
        <taxon>Engystomops</taxon>
    </lineage>
</organism>
<name>A0AAV7B114_ENGPU</name>
<evidence type="ECO:0000313" key="2">
    <source>
        <dbReference type="Proteomes" id="UP000824782"/>
    </source>
</evidence>